<dbReference type="InterPro" id="IPR013783">
    <property type="entry name" value="Ig-like_fold"/>
</dbReference>
<name>A0A1G8C1B7_9BACT</name>
<dbReference type="InterPro" id="IPR003790">
    <property type="entry name" value="GHL10"/>
</dbReference>
<feature type="signal peptide" evidence="2">
    <location>
        <begin position="1"/>
        <end position="19"/>
    </location>
</feature>
<organism evidence="4 5">
    <name type="scientific">Prevotella communis</name>
    <dbReference type="NCBI Taxonomy" id="2913614"/>
    <lineage>
        <taxon>Bacteria</taxon>
        <taxon>Pseudomonadati</taxon>
        <taxon>Bacteroidota</taxon>
        <taxon>Bacteroidia</taxon>
        <taxon>Bacteroidales</taxon>
        <taxon>Prevotellaceae</taxon>
        <taxon>Prevotella</taxon>
    </lineage>
</organism>
<dbReference type="RefSeq" id="WP_091819233.1">
    <property type="nucleotide sequence ID" value="NZ_FNCQ01000025.1"/>
</dbReference>
<dbReference type="CDD" id="cd00551">
    <property type="entry name" value="AmyAc_family"/>
    <property type="match status" value="1"/>
</dbReference>
<evidence type="ECO:0000313" key="5">
    <source>
        <dbReference type="Proteomes" id="UP000198779"/>
    </source>
</evidence>
<keyword evidence="1 2" id="KW-0732">Signal</keyword>
<dbReference type="InterPro" id="IPR052177">
    <property type="entry name" value="Divisome_Glycosyl_Hydrolase"/>
</dbReference>
<evidence type="ECO:0000256" key="1">
    <source>
        <dbReference type="ARBA" id="ARBA00022729"/>
    </source>
</evidence>
<dbReference type="SUPFAM" id="SSF51445">
    <property type="entry name" value="(Trans)glycosidases"/>
    <property type="match status" value="1"/>
</dbReference>
<dbReference type="Pfam" id="PF02638">
    <property type="entry name" value="GHL10"/>
    <property type="match status" value="2"/>
</dbReference>
<dbReference type="Gene3D" id="3.20.20.80">
    <property type="entry name" value="Glycosidases"/>
    <property type="match status" value="1"/>
</dbReference>
<keyword evidence="5" id="KW-1185">Reference proteome</keyword>
<dbReference type="PANTHER" id="PTHR43405">
    <property type="entry name" value="GLYCOSYL HYDROLASE DIGH"/>
    <property type="match status" value="1"/>
</dbReference>
<evidence type="ECO:0000256" key="2">
    <source>
        <dbReference type="SAM" id="SignalP"/>
    </source>
</evidence>
<feature type="chain" id="PRO_5011660968" evidence="2">
    <location>
        <begin position="20"/>
        <end position="536"/>
    </location>
</feature>
<feature type="domain" description="Glycosyl hydrolase-like 10" evidence="3">
    <location>
        <begin position="25"/>
        <end position="190"/>
    </location>
</feature>
<evidence type="ECO:0000259" key="3">
    <source>
        <dbReference type="Pfam" id="PF02638"/>
    </source>
</evidence>
<dbReference type="AlphaFoldDB" id="A0A1G8C1B7"/>
<dbReference type="STRING" id="645274.SAMN04487901_12517"/>
<feature type="domain" description="Glycosyl hydrolase-like 10" evidence="3">
    <location>
        <begin position="202"/>
        <end position="288"/>
    </location>
</feature>
<dbReference type="PANTHER" id="PTHR43405:SF1">
    <property type="entry name" value="GLYCOSYL HYDROLASE DIGH"/>
    <property type="match status" value="1"/>
</dbReference>
<dbReference type="Gene3D" id="2.60.40.10">
    <property type="entry name" value="Immunoglobulins"/>
    <property type="match status" value="1"/>
</dbReference>
<accession>A0A1G8C1B7</accession>
<gene>
    <name evidence="4" type="ORF">SAMN04487901_12517</name>
</gene>
<sequence>MKKFICFLILVCAFIAAQAQSPKYEVRAVWLTTIGGIDWPHSYQSEAQKRELTQILDQLQKAGINTVLVQTRVRGTTIYPSAIEPWDGCITGTPGHKASYDPLQLCIDECHKRGMECHAWVVTIPVGKWNKLGCKQLRQKYPKLIKKIGDDGYMDPEQGQTGDYIASICKEIVTNYDVDGIHLDYIRYPETWKIKVSRPQGREYITSIVRKIYKAVKTEKPWVKLTCSPIGKYDDLRRYRAGGWNARTTVCQDAQAWLRDGLMDGLFPMMYFQGNNFFPFAIDWQEQSAGRPVVPGLGIYFLDPREGKWTLDQVVRQMNVSRQLGIGHCFFRSKFFTDNVKGIYDFTVRFNQTPALVPPMTWTGQPAPTEPSQLALHHNTLSWQASTDKSDAPYIYYNIYASEDFPVDITKAENLIAARITKTSLLVPNNGKNYAVTAMNRYGIESTPAQLLLNVGKRYAAPTISKTDGRPIALPEKGTILDAEFVIVETLDGRQVALRPYSAFLSVDGLPNGIYQLRSLGKKGRNHRIGFFSIKR</sequence>
<protein>
    <submittedName>
        <fullName evidence="4">Uncharacterized lipoprotein YddW, UPF0748 family</fullName>
    </submittedName>
</protein>
<reference evidence="5" key="1">
    <citation type="submission" date="2016-10" db="EMBL/GenBank/DDBJ databases">
        <authorList>
            <person name="Varghese N."/>
            <person name="Submissions S."/>
        </authorList>
    </citation>
    <scope>NUCLEOTIDE SEQUENCE [LARGE SCALE GENOMIC DNA]</scope>
    <source>
        <strain evidence="5">BP1-148</strain>
    </source>
</reference>
<evidence type="ECO:0000313" key="4">
    <source>
        <dbReference type="EMBL" id="SDH39271.1"/>
    </source>
</evidence>
<proteinExistence type="predicted"/>
<dbReference type="InterPro" id="IPR017853">
    <property type="entry name" value="GH"/>
</dbReference>
<dbReference type="EMBL" id="FNCQ01000025">
    <property type="protein sequence ID" value="SDH39271.1"/>
    <property type="molecule type" value="Genomic_DNA"/>
</dbReference>
<keyword evidence="4" id="KW-0449">Lipoprotein</keyword>
<dbReference type="Proteomes" id="UP000198779">
    <property type="component" value="Unassembled WGS sequence"/>
</dbReference>